<protein>
    <submittedName>
        <fullName evidence="2">Uncharacterized protein</fullName>
    </submittedName>
</protein>
<feature type="transmembrane region" description="Helical" evidence="1">
    <location>
        <begin position="15"/>
        <end position="35"/>
    </location>
</feature>
<dbReference type="Proteomes" id="UP000050525">
    <property type="component" value="Unassembled WGS sequence"/>
</dbReference>
<comment type="caution">
    <text evidence="2">The sequence shown here is derived from an EMBL/GenBank/DDBJ whole genome shotgun (WGS) entry which is preliminary data.</text>
</comment>
<keyword evidence="3" id="KW-1185">Reference proteome</keyword>
<proteinExistence type="predicted"/>
<dbReference type="EMBL" id="AKHW03006295">
    <property type="protein sequence ID" value="KYO20974.1"/>
    <property type="molecule type" value="Genomic_DNA"/>
</dbReference>
<keyword evidence="1" id="KW-1133">Transmembrane helix</keyword>
<sequence>MSFQNDSHHHAKLTVNLGLASAGTVMLAVWCTSHLRRSSSKGLRFHLIIQENDSTCSCSHGDRKRMQH</sequence>
<keyword evidence="1" id="KW-0812">Transmembrane</keyword>
<name>A0A151M8Y7_ALLMI</name>
<evidence type="ECO:0000313" key="3">
    <source>
        <dbReference type="Proteomes" id="UP000050525"/>
    </source>
</evidence>
<dbReference type="AlphaFoldDB" id="A0A151M8Y7"/>
<organism evidence="2 3">
    <name type="scientific">Alligator mississippiensis</name>
    <name type="common">American alligator</name>
    <dbReference type="NCBI Taxonomy" id="8496"/>
    <lineage>
        <taxon>Eukaryota</taxon>
        <taxon>Metazoa</taxon>
        <taxon>Chordata</taxon>
        <taxon>Craniata</taxon>
        <taxon>Vertebrata</taxon>
        <taxon>Euteleostomi</taxon>
        <taxon>Archelosauria</taxon>
        <taxon>Archosauria</taxon>
        <taxon>Crocodylia</taxon>
        <taxon>Alligatoridae</taxon>
        <taxon>Alligatorinae</taxon>
        <taxon>Alligator</taxon>
    </lineage>
</organism>
<reference evidence="2 3" key="1">
    <citation type="journal article" date="2012" name="Genome Biol.">
        <title>Sequencing three crocodilian genomes to illuminate the evolution of archosaurs and amniotes.</title>
        <authorList>
            <person name="St John J.A."/>
            <person name="Braun E.L."/>
            <person name="Isberg S.R."/>
            <person name="Miles L.G."/>
            <person name="Chong A.Y."/>
            <person name="Gongora J."/>
            <person name="Dalzell P."/>
            <person name="Moran C."/>
            <person name="Bed'hom B."/>
            <person name="Abzhanov A."/>
            <person name="Burgess S.C."/>
            <person name="Cooksey A.M."/>
            <person name="Castoe T.A."/>
            <person name="Crawford N.G."/>
            <person name="Densmore L.D."/>
            <person name="Drew J.C."/>
            <person name="Edwards S.V."/>
            <person name="Faircloth B.C."/>
            <person name="Fujita M.K."/>
            <person name="Greenwold M.J."/>
            <person name="Hoffmann F.G."/>
            <person name="Howard J.M."/>
            <person name="Iguchi T."/>
            <person name="Janes D.E."/>
            <person name="Khan S.Y."/>
            <person name="Kohno S."/>
            <person name="de Koning A.J."/>
            <person name="Lance S.L."/>
            <person name="McCarthy F.M."/>
            <person name="McCormack J.E."/>
            <person name="Merchant M.E."/>
            <person name="Peterson D.G."/>
            <person name="Pollock D.D."/>
            <person name="Pourmand N."/>
            <person name="Raney B.J."/>
            <person name="Roessler K.A."/>
            <person name="Sanford J.R."/>
            <person name="Sawyer R.H."/>
            <person name="Schmidt C.J."/>
            <person name="Triplett E.W."/>
            <person name="Tuberville T.D."/>
            <person name="Venegas-Anaya M."/>
            <person name="Howard J.T."/>
            <person name="Jarvis E.D."/>
            <person name="Guillette L.J.Jr."/>
            <person name="Glenn T.C."/>
            <person name="Green R.E."/>
            <person name="Ray D.A."/>
        </authorList>
    </citation>
    <scope>NUCLEOTIDE SEQUENCE [LARGE SCALE GENOMIC DNA]</scope>
    <source>
        <strain evidence="2">KSC_2009_1</strain>
    </source>
</reference>
<gene>
    <name evidence="2" type="ORF">Y1Q_0001300</name>
</gene>
<evidence type="ECO:0000313" key="2">
    <source>
        <dbReference type="EMBL" id="KYO20974.1"/>
    </source>
</evidence>
<evidence type="ECO:0000256" key="1">
    <source>
        <dbReference type="SAM" id="Phobius"/>
    </source>
</evidence>
<accession>A0A151M8Y7</accession>
<keyword evidence="1" id="KW-0472">Membrane</keyword>